<dbReference type="EMBL" id="BONZ01000039">
    <property type="protein sequence ID" value="GIH16107.1"/>
    <property type="molecule type" value="Genomic_DNA"/>
</dbReference>
<dbReference type="AlphaFoldDB" id="A0A8J3VRG5"/>
<dbReference type="Proteomes" id="UP000642748">
    <property type="component" value="Unassembled WGS sequence"/>
</dbReference>
<reference evidence="2" key="1">
    <citation type="submission" date="2021-01" db="EMBL/GenBank/DDBJ databases">
        <title>Whole genome shotgun sequence of Rugosimonospora africana NBRC 104875.</title>
        <authorList>
            <person name="Komaki H."/>
            <person name="Tamura T."/>
        </authorList>
    </citation>
    <scope>NUCLEOTIDE SEQUENCE</scope>
    <source>
        <strain evidence="2">NBRC 104875</strain>
    </source>
</reference>
<evidence type="ECO:0000313" key="3">
    <source>
        <dbReference type="Proteomes" id="UP000642748"/>
    </source>
</evidence>
<organism evidence="2 3">
    <name type="scientific">Rugosimonospora africana</name>
    <dbReference type="NCBI Taxonomy" id="556532"/>
    <lineage>
        <taxon>Bacteria</taxon>
        <taxon>Bacillati</taxon>
        <taxon>Actinomycetota</taxon>
        <taxon>Actinomycetes</taxon>
        <taxon>Micromonosporales</taxon>
        <taxon>Micromonosporaceae</taxon>
        <taxon>Rugosimonospora</taxon>
    </lineage>
</organism>
<name>A0A8J3VRG5_9ACTN</name>
<evidence type="ECO:0000256" key="1">
    <source>
        <dbReference type="SAM" id="MobiDB-lite"/>
    </source>
</evidence>
<accession>A0A8J3VRG5</accession>
<proteinExistence type="predicted"/>
<keyword evidence="3" id="KW-1185">Reference proteome</keyword>
<sequence>MLLGQVAGTVEARRVVDGRVEQVEAETRGEEDTDSRQESGQLCFGELQPERAENSQKDLYEGVPAQLVPGCPARHTLGEAGQAREGSCLTRGRGCHGVIQGSHEEQLLFGLAWVVPVVDGDLSHSTA</sequence>
<protein>
    <submittedName>
        <fullName evidence="2">Uncharacterized protein</fullName>
    </submittedName>
</protein>
<comment type="caution">
    <text evidence="2">The sequence shown here is derived from an EMBL/GenBank/DDBJ whole genome shotgun (WGS) entry which is preliminary data.</text>
</comment>
<gene>
    <name evidence="2" type="ORF">Raf01_42790</name>
</gene>
<feature type="compositionally biased region" description="Basic and acidic residues" evidence="1">
    <location>
        <begin position="17"/>
        <end position="37"/>
    </location>
</feature>
<feature type="region of interest" description="Disordered" evidence="1">
    <location>
        <begin position="17"/>
        <end position="42"/>
    </location>
</feature>
<evidence type="ECO:0000313" key="2">
    <source>
        <dbReference type="EMBL" id="GIH16107.1"/>
    </source>
</evidence>